<dbReference type="SUPFAM" id="SSF101478">
    <property type="entry name" value="ADP-ribosylglycohydrolase"/>
    <property type="match status" value="1"/>
</dbReference>
<protein>
    <submittedName>
        <fullName evidence="1">ADP-ribosylglycohydrolase family protein</fullName>
    </submittedName>
</protein>
<name>A0AA43GY75_9CYAN</name>
<dbReference type="Proteomes" id="UP001159370">
    <property type="component" value="Unassembled WGS sequence"/>
</dbReference>
<gene>
    <name evidence="1" type="ORF">NWP23_06055</name>
</gene>
<dbReference type="AlphaFoldDB" id="A0AA43GY75"/>
<comment type="caution">
    <text evidence="1">The sequence shown here is derived from an EMBL/GenBank/DDBJ whole genome shotgun (WGS) entry which is preliminary data.</text>
</comment>
<dbReference type="RefSeq" id="WP_280656945.1">
    <property type="nucleotide sequence ID" value="NZ_JANQDL010000044.1"/>
</dbReference>
<evidence type="ECO:0000313" key="2">
    <source>
        <dbReference type="Proteomes" id="UP001159370"/>
    </source>
</evidence>
<dbReference type="Gene3D" id="1.10.4080.10">
    <property type="entry name" value="ADP-ribosylation/Crystallin J1"/>
    <property type="match status" value="1"/>
</dbReference>
<dbReference type="EMBL" id="JANQDL010000044">
    <property type="protein sequence ID" value="MDH6063347.1"/>
    <property type="molecule type" value="Genomic_DNA"/>
</dbReference>
<evidence type="ECO:0000313" key="1">
    <source>
        <dbReference type="EMBL" id="MDH6063347.1"/>
    </source>
</evidence>
<sequence>MRYPLINRFKGTLSGAFLGGILAKDPEFQHHLCSDISKIAILGAKSLIELGKLDINNWLERHQKQSLHLDVTDGVLPKAIIATLPVTLFFHENPTNLRQNLLHLSQLWDNDPVIRDAILAVGYAIAKSFIEKLDSQTLIPETIAFIGETKTLTPQQLLKVNDLLDQGFGLERAQTELSSQEQPSNAIAMAFYCFLSTLEQFPLAVLRSNQKDNTSQGKTENLHWPTISIITGALSGAYNSTAGIPVKWQVLLCPNNLATWKLTNFSQVLELADALVAVWSGVYDLGLHLKKYPEEGCVKYKEQPQLCVFASPRVIQSR</sequence>
<dbReference type="InterPro" id="IPR005502">
    <property type="entry name" value="Ribosyl_crysJ1"/>
</dbReference>
<proteinExistence type="predicted"/>
<dbReference type="InterPro" id="IPR036705">
    <property type="entry name" value="Ribosyl_crysJ1_sf"/>
</dbReference>
<organism evidence="1 2">
    <name type="scientific">Umezakia ovalisporum FSS-62</name>
    <dbReference type="NCBI Taxonomy" id="2971776"/>
    <lineage>
        <taxon>Bacteria</taxon>
        <taxon>Bacillati</taxon>
        <taxon>Cyanobacteriota</taxon>
        <taxon>Cyanophyceae</taxon>
        <taxon>Nostocales</taxon>
        <taxon>Nodulariaceae</taxon>
        <taxon>Umezakia</taxon>
    </lineage>
</organism>
<reference evidence="1 2" key="1">
    <citation type="journal article" date="2023" name="J. Phycol.">
        <title>Chrysosporum ovalisporum is synonymous with the true-branching cyanobacterium Umezakia natans (Nostocales/Aphanizomenonaceae).</title>
        <authorList>
            <person name="McGregor G.B."/>
            <person name="Sendall B.C."/>
            <person name="Niiyama Y."/>
            <person name="Tuji A."/>
            <person name="Willis A."/>
        </authorList>
    </citation>
    <scope>NUCLEOTIDE SEQUENCE [LARGE SCALE GENOMIC DNA]</scope>
    <source>
        <strain evidence="1 2">FSS-62</strain>
    </source>
</reference>
<accession>A0AA43GY75</accession>
<dbReference type="Pfam" id="PF03747">
    <property type="entry name" value="ADP_ribosyl_GH"/>
    <property type="match status" value="1"/>
</dbReference>